<proteinExistence type="predicted"/>
<evidence type="ECO:0000313" key="2">
    <source>
        <dbReference type="EMBL" id="VTJ51180.1"/>
    </source>
</evidence>
<evidence type="ECO:0000313" key="3">
    <source>
        <dbReference type="Proteomes" id="UP000335636"/>
    </source>
</evidence>
<keyword evidence="3" id="KW-1185">Reference proteome</keyword>
<protein>
    <submittedName>
        <fullName evidence="2">Uncharacterized protein</fullName>
    </submittedName>
</protein>
<dbReference type="EMBL" id="CABDUW010000002">
    <property type="protein sequence ID" value="VTJ51180.1"/>
    <property type="molecule type" value="Genomic_DNA"/>
</dbReference>
<gene>
    <name evidence="2" type="ORF">MONAX_5E027145</name>
</gene>
<organism evidence="2 3">
    <name type="scientific">Marmota monax</name>
    <name type="common">Woodchuck</name>
    <dbReference type="NCBI Taxonomy" id="9995"/>
    <lineage>
        <taxon>Eukaryota</taxon>
        <taxon>Metazoa</taxon>
        <taxon>Chordata</taxon>
        <taxon>Craniata</taxon>
        <taxon>Vertebrata</taxon>
        <taxon>Euteleostomi</taxon>
        <taxon>Mammalia</taxon>
        <taxon>Eutheria</taxon>
        <taxon>Euarchontoglires</taxon>
        <taxon>Glires</taxon>
        <taxon>Rodentia</taxon>
        <taxon>Sciuromorpha</taxon>
        <taxon>Sciuridae</taxon>
        <taxon>Xerinae</taxon>
        <taxon>Marmotini</taxon>
        <taxon>Marmota</taxon>
    </lineage>
</organism>
<sequence>MGEQLSPLLPPPPPAPLPRQPLSQFPLQNQQAQNWVESGRVTGCPRASMLGKSPMGLGAKGRPWGLGSPEENQNMADRQVSQEEESQMLLSTARAGHCHLEPPMGTWR</sequence>
<reference evidence="2" key="1">
    <citation type="submission" date="2019-04" db="EMBL/GenBank/DDBJ databases">
        <authorList>
            <person name="Alioto T."/>
            <person name="Alioto T."/>
        </authorList>
    </citation>
    <scope>NUCLEOTIDE SEQUENCE [LARGE SCALE GENOMIC DNA]</scope>
</reference>
<dbReference type="AlphaFoldDB" id="A0A5E4A1U3"/>
<feature type="region of interest" description="Disordered" evidence="1">
    <location>
        <begin position="1"/>
        <end position="24"/>
    </location>
</feature>
<feature type="region of interest" description="Disordered" evidence="1">
    <location>
        <begin position="46"/>
        <end position="108"/>
    </location>
</feature>
<accession>A0A5E4A1U3</accession>
<comment type="caution">
    <text evidence="2">The sequence shown here is derived from an EMBL/GenBank/DDBJ whole genome shotgun (WGS) entry which is preliminary data.</text>
</comment>
<dbReference type="Proteomes" id="UP000335636">
    <property type="component" value="Unassembled WGS sequence"/>
</dbReference>
<evidence type="ECO:0000256" key="1">
    <source>
        <dbReference type="SAM" id="MobiDB-lite"/>
    </source>
</evidence>
<feature type="compositionally biased region" description="Pro residues" evidence="1">
    <location>
        <begin position="8"/>
        <end position="19"/>
    </location>
</feature>
<name>A0A5E4A1U3_MARMO</name>